<name>A0AA95H964_9GAMM</name>
<feature type="transmembrane region" description="Helical" evidence="6">
    <location>
        <begin position="102"/>
        <end position="127"/>
    </location>
</feature>
<dbReference type="EMBL" id="CP124755">
    <property type="protein sequence ID" value="WGZ91675.1"/>
    <property type="molecule type" value="Genomic_DNA"/>
</dbReference>
<keyword evidence="5 6" id="KW-0472">Membrane</keyword>
<evidence type="ECO:0000256" key="2">
    <source>
        <dbReference type="ARBA" id="ARBA00022475"/>
    </source>
</evidence>
<protein>
    <submittedName>
        <fullName evidence="7">Oligosaccharide flippase family protein</fullName>
    </submittedName>
</protein>
<comment type="subcellular location">
    <subcellularLocation>
        <location evidence="1">Cell membrane</location>
        <topology evidence="1">Multi-pass membrane protein</topology>
    </subcellularLocation>
</comment>
<keyword evidence="3 6" id="KW-0812">Transmembrane</keyword>
<keyword evidence="4 6" id="KW-1133">Transmembrane helix</keyword>
<evidence type="ECO:0000256" key="1">
    <source>
        <dbReference type="ARBA" id="ARBA00004651"/>
    </source>
</evidence>
<evidence type="ECO:0000256" key="4">
    <source>
        <dbReference type="ARBA" id="ARBA00022989"/>
    </source>
</evidence>
<feature type="transmembrane region" description="Helical" evidence="6">
    <location>
        <begin position="326"/>
        <end position="343"/>
    </location>
</feature>
<evidence type="ECO:0000313" key="7">
    <source>
        <dbReference type="EMBL" id="WGZ91675.1"/>
    </source>
</evidence>
<keyword evidence="2" id="KW-1003">Cell membrane</keyword>
<dbReference type="KEGG" id="tdu:QJT80_04180"/>
<organism evidence="7">
    <name type="scientific">Candidatus Thiocaldithrix dubininis</name>
    <dbReference type="NCBI Taxonomy" id="3080823"/>
    <lineage>
        <taxon>Bacteria</taxon>
        <taxon>Pseudomonadati</taxon>
        <taxon>Pseudomonadota</taxon>
        <taxon>Gammaproteobacteria</taxon>
        <taxon>Thiotrichales</taxon>
        <taxon>Thiotrichaceae</taxon>
        <taxon>Candidatus Thiocaldithrix</taxon>
    </lineage>
</organism>
<feature type="transmembrane region" description="Helical" evidence="6">
    <location>
        <begin position="363"/>
        <end position="385"/>
    </location>
</feature>
<proteinExistence type="predicted"/>
<sequence length="450" mass="50880">MKKFIINLLKYQRYSPEDELIKKIFKNSSILLLGNIISSILGVISIILTAKSLGAEQFGILILITTYVLIIDKLVNFQSWQAIIKYGAGALEMNKSNDFKSLLKFGFTLDISTAIIGTFIAVITVSFMGKWLHWEQDHITYAIFYSFIIISHINGTPIAILRLFGNFKAIATQQVIASLIKLVGVSIAWISNIGLYGFLIIWAITDVAGNLLLIHNSKKELKNQKIRHIFFVKKSKIKDQFQGIWGFLWTTQIHSSVKIGLNDLDIIIIGILTGPSNAGIYKMVKTMGGLFARISDPLYQTILPEFSRLIVRNDYGNILNLIKKPIKFISLFSILSISIFYFFGEKIITLILTDEYIDAYLPAIFYLIAISIGMVTFSFHPFLLAHGKAFRSLLILIISTFFYVPALIYGVENLSLIGASLSYIFFYVCWSLMQLFSVSTIVKEFKNESK</sequence>
<dbReference type="InterPro" id="IPR050833">
    <property type="entry name" value="Poly_Biosynth_Transport"/>
</dbReference>
<dbReference type="AlphaFoldDB" id="A0AA95H964"/>
<evidence type="ECO:0000256" key="3">
    <source>
        <dbReference type="ARBA" id="ARBA00022692"/>
    </source>
</evidence>
<dbReference type="PANTHER" id="PTHR30250:SF31">
    <property type="entry name" value="INNER MEMBRANE PROTEIN YGHQ"/>
    <property type="match status" value="1"/>
</dbReference>
<evidence type="ECO:0000256" key="6">
    <source>
        <dbReference type="SAM" id="Phobius"/>
    </source>
</evidence>
<reference evidence="7" key="1">
    <citation type="journal article" date="2023" name="Int. J. Mol. Sci.">
        <title>Metagenomics Revealed a New Genus 'Candidatus Thiocaldithrix dubininis' gen. nov., sp. nov. and a New Species 'Candidatus Thiothrix putei' sp. nov. in the Family Thiotrichaceae, Some Members of Which Have Traits of Both Na+- and H+-Motive Energetics.</title>
        <authorList>
            <person name="Ravin N.V."/>
            <person name="Muntyan M.S."/>
            <person name="Smolyakov D.D."/>
            <person name="Rudenko T.S."/>
            <person name="Beletsky A.V."/>
            <person name="Mardanov A.V."/>
            <person name="Grabovich M.Y."/>
        </authorList>
    </citation>
    <scope>NUCLEOTIDE SEQUENCE</scope>
    <source>
        <strain evidence="7">GKL-01</strain>
    </source>
</reference>
<dbReference type="GO" id="GO:0005886">
    <property type="term" value="C:plasma membrane"/>
    <property type="evidence" value="ECO:0007669"/>
    <property type="project" value="UniProtKB-SubCell"/>
</dbReference>
<feature type="transmembrane region" description="Helical" evidence="6">
    <location>
        <begin position="57"/>
        <end position="75"/>
    </location>
</feature>
<dbReference type="Proteomes" id="UP001300672">
    <property type="component" value="Chromosome"/>
</dbReference>
<feature type="transmembrane region" description="Helical" evidence="6">
    <location>
        <begin position="139"/>
        <end position="164"/>
    </location>
</feature>
<feature type="transmembrane region" description="Helical" evidence="6">
    <location>
        <begin position="30"/>
        <end position="51"/>
    </location>
</feature>
<feature type="transmembrane region" description="Helical" evidence="6">
    <location>
        <begin position="392"/>
        <end position="411"/>
    </location>
</feature>
<dbReference type="InterPro" id="IPR002797">
    <property type="entry name" value="Polysacc_synth"/>
</dbReference>
<evidence type="ECO:0000256" key="5">
    <source>
        <dbReference type="ARBA" id="ARBA00023136"/>
    </source>
</evidence>
<accession>A0AA95H964</accession>
<gene>
    <name evidence="7" type="ORF">QJT80_04180</name>
</gene>
<reference evidence="7" key="2">
    <citation type="submission" date="2023-04" db="EMBL/GenBank/DDBJ databases">
        <authorList>
            <person name="Beletskiy A.V."/>
            <person name="Mardanov A.V."/>
            <person name="Ravin N.V."/>
        </authorList>
    </citation>
    <scope>NUCLEOTIDE SEQUENCE</scope>
    <source>
        <strain evidence="7">GKL-01</strain>
    </source>
</reference>
<dbReference type="PANTHER" id="PTHR30250">
    <property type="entry name" value="PST FAMILY PREDICTED COLANIC ACID TRANSPORTER"/>
    <property type="match status" value="1"/>
</dbReference>
<feature type="transmembrane region" description="Helical" evidence="6">
    <location>
        <begin position="423"/>
        <end position="442"/>
    </location>
</feature>
<dbReference type="Pfam" id="PF01943">
    <property type="entry name" value="Polysacc_synt"/>
    <property type="match status" value="1"/>
</dbReference>